<dbReference type="EMBL" id="JACJII010000001">
    <property type="protein sequence ID" value="MBA9006538.1"/>
    <property type="molecule type" value="Genomic_DNA"/>
</dbReference>
<dbReference type="GO" id="GO:0043190">
    <property type="term" value="C:ATP-binding cassette (ABC) transporter complex"/>
    <property type="evidence" value="ECO:0007669"/>
    <property type="project" value="InterPro"/>
</dbReference>
<accession>A0A7W3RAL3</accession>
<dbReference type="InterPro" id="IPR000412">
    <property type="entry name" value="ABC_2_transport"/>
</dbReference>
<evidence type="ECO:0000256" key="1">
    <source>
        <dbReference type="ARBA" id="ARBA00004141"/>
    </source>
</evidence>
<dbReference type="PIRSF" id="PIRSF006648">
    <property type="entry name" value="DrrB"/>
    <property type="match status" value="1"/>
</dbReference>
<keyword evidence="3 6" id="KW-1133">Transmembrane helix</keyword>
<keyword evidence="5" id="KW-0046">Antibiotic resistance</keyword>
<evidence type="ECO:0000259" key="7">
    <source>
        <dbReference type="PROSITE" id="PS51012"/>
    </source>
</evidence>
<protein>
    <submittedName>
        <fullName evidence="8">ABC-2 type transport system permease protein</fullName>
    </submittedName>
</protein>
<dbReference type="PANTHER" id="PTHR43229:SF2">
    <property type="entry name" value="NODULATION PROTEIN J"/>
    <property type="match status" value="1"/>
</dbReference>
<evidence type="ECO:0000256" key="3">
    <source>
        <dbReference type="ARBA" id="ARBA00022989"/>
    </source>
</evidence>
<keyword evidence="4 6" id="KW-0472">Membrane</keyword>
<evidence type="ECO:0000256" key="2">
    <source>
        <dbReference type="ARBA" id="ARBA00022692"/>
    </source>
</evidence>
<comment type="caution">
    <text evidence="8">The sequence shown here is derived from an EMBL/GenBank/DDBJ whole genome shotgun (WGS) entry which is preliminary data.</text>
</comment>
<evidence type="ECO:0000313" key="8">
    <source>
        <dbReference type="EMBL" id="MBA9006538.1"/>
    </source>
</evidence>
<evidence type="ECO:0000256" key="6">
    <source>
        <dbReference type="SAM" id="Phobius"/>
    </source>
</evidence>
<keyword evidence="9" id="KW-1185">Reference proteome</keyword>
<sequence>MTTTRPAMPVGPAAARVDLRRMLRLARLDLTLMWRNRTAMFGVLGIPAFFSAMLVVGSGNGNTTAGIDAVLYTGTGDLAFFLIFAVFIHLTTGFTARREELTLKRLRSGPLSDLEVLGGSVLGAVLMYFAQSAVLVVIIMAVLDGGPPADPVLLLAGMLGGAAVCALLATALSGVTSTAEMAQFTVLPMLLLSMGLSGFMFPLDGMPTAVQAVGQVAPLTPVVEILRTAYLGRDYTVGGDHGTLGLVEGWTVCVPSLLTLAAWGVVGAWLARRYFRWEPRRG</sequence>
<keyword evidence="2 6" id="KW-0812">Transmembrane</keyword>
<dbReference type="GO" id="GO:0140359">
    <property type="term" value="F:ABC-type transporter activity"/>
    <property type="evidence" value="ECO:0007669"/>
    <property type="project" value="InterPro"/>
</dbReference>
<name>A0A7W3RAL3_9ACTN</name>
<dbReference type="InterPro" id="IPR013525">
    <property type="entry name" value="ABC2_TM"/>
</dbReference>
<proteinExistence type="predicted"/>
<evidence type="ECO:0000256" key="4">
    <source>
        <dbReference type="ARBA" id="ARBA00023136"/>
    </source>
</evidence>
<dbReference type="InterPro" id="IPR051784">
    <property type="entry name" value="Nod_factor_ABC_transporter"/>
</dbReference>
<feature type="transmembrane region" description="Helical" evidence="6">
    <location>
        <begin position="78"/>
        <end position="96"/>
    </location>
</feature>
<dbReference type="Proteomes" id="UP000539313">
    <property type="component" value="Unassembled WGS sequence"/>
</dbReference>
<feature type="transmembrane region" description="Helical" evidence="6">
    <location>
        <begin position="152"/>
        <end position="172"/>
    </location>
</feature>
<dbReference type="InterPro" id="IPR047817">
    <property type="entry name" value="ABC2_TM_bact-type"/>
</dbReference>
<feature type="transmembrane region" description="Helical" evidence="6">
    <location>
        <begin position="39"/>
        <end position="58"/>
    </location>
</feature>
<reference evidence="8 9" key="1">
    <citation type="submission" date="2020-08" db="EMBL/GenBank/DDBJ databases">
        <title>Sequencing the genomes of 1000 actinobacteria strains.</title>
        <authorList>
            <person name="Klenk H.-P."/>
        </authorList>
    </citation>
    <scope>NUCLEOTIDE SEQUENCE [LARGE SCALE GENOMIC DNA]</scope>
    <source>
        <strain evidence="8 9">DSM 45823</strain>
    </source>
</reference>
<feature type="transmembrane region" description="Helical" evidence="6">
    <location>
        <begin position="249"/>
        <end position="271"/>
    </location>
</feature>
<dbReference type="RefSeq" id="WP_182707420.1">
    <property type="nucleotide sequence ID" value="NZ_JACJII010000001.1"/>
</dbReference>
<gene>
    <name evidence="8" type="ORF">HNR21_005420</name>
</gene>
<feature type="domain" description="ABC transmembrane type-2" evidence="7">
    <location>
        <begin position="38"/>
        <end position="278"/>
    </location>
</feature>
<feature type="transmembrane region" description="Helical" evidence="6">
    <location>
        <begin position="184"/>
        <end position="203"/>
    </location>
</feature>
<feature type="transmembrane region" description="Helical" evidence="6">
    <location>
        <begin position="116"/>
        <end position="140"/>
    </location>
</feature>
<organism evidence="8 9">
    <name type="scientific">Thermomonospora cellulosilytica</name>
    <dbReference type="NCBI Taxonomy" id="1411118"/>
    <lineage>
        <taxon>Bacteria</taxon>
        <taxon>Bacillati</taxon>
        <taxon>Actinomycetota</taxon>
        <taxon>Actinomycetes</taxon>
        <taxon>Streptosporangiales</taxon>
        <taxon>Thermomonosporaceae</taxon>
        <taxon>Thermomonospora</taxon>
    </lineage>
</organism>
<dbReference type="GO" id="GO:0046677">
    <property type="term" value="P:response to antibiotic"/>
    <property type="evidence" value="ECO:0007669"/>
    <property type="project" value="UniProtKB-KW"/>
</dbReference>
<dbReference type="Pfam" id="PF12698">
    <property type="entry name" value="ABC2_membrane_3"/>
    <property type="match status" value="1"/>
</dbReference>
<evidence type="ECO:0000313" key="9">
    <source>
        <dbReference type="Proteomes" id="UP000539313"/>
    </source>
</evidence>
<evidence type="ECO:0000256" key="5">
    <source>
        <dbReference type="ARBA" id="ARBA00023251"/>
    </source>
</evidence>
<dbReference type="PANTHER" id="PTHR43229">
    <property type="entry name" value="NODULATION PROTEIN J"/>
    <property type="match status" value="1"/>
</dbReference>
<comment type="subcellular location">
    <subcellularLocation>
        <location evidence="1">Membrane</location>
        <topology evidence="1">Multi-pass membrane protein</topology>
    </subcellularLocation>
</comment>
<dbReference type="AlphaFoldDB" id="A0A7W3RAL3"/>
<dbReference type="PROSITE" id="PS51012">
    <property type="entry name" value="ABC_TM2"/>
    <property type="match status" value="1"/>
</dbReference>